<dbReference type="GO" id="GO:1990904">
    <property type="term" value="C:ribonucleoprotein complex"/>
    <property type="evidence" value="ECO:0007669"/>
    <property type="project" value="UniProtKB-KW"/>
</dbReference>
<dbReference type="RefSeq" id="XP_002781457.1">
    <property type="nucleotide sequence ID" value="XM_002781411.1"/>
</dbReference>
<feature type="region of interest" description="Disordered" evidence="4">
    <location>
        <begin position="361"/>
        <end position="396"/>
    </location>
</feature>
<gene>
    <name evidence="6" type="ORF">Pmar_PMAR029689</name>
</gene>
<dbReference type="InterPro" id="IPR035979">
    <property type="entry name" value="RBD_domain_sf"/>
</dbReference>
<keyword evidence="6" id="KW-0687">Ribonucleoprotein</keyword>
<keyword evidence="2" id="KW-0539">Nucleus</keyword>
<dbReference type="GeneID" id="9057213"/>
<protein>
    <submittedName>
        <fullName evidence="6">Heterogeneous nuclear ribonucleoprotein, putative</fullName>
    </submittedName>
</protein>
<dbReference type="GO" id="GO:0010468">
    <property type="term" value="P:regulation of gene expression"/>
    <property type="evidence" value="ECO:0007669"/>
    <property type="project" value="TreeGrafter"/>
</dbReference>
<reference evidence="6 7" key="1">
    <citation type="submission" date="2008-07" db="EMBL/GenBank/DDBJ databases">
        <authorList>
            <person name="El-Sayed N."/>
            <person name="Caler E."/>
            <person name="Inman J."/>
            <person name="Amedeo P."/>
            <person name="Hass B."/>
            <person name="Wortman J."/>
        </authorList>
    </citation>
    <scope>NUCLEOTIDE SEQUENCE [LARGE SCALE GENOMIC DNA]</scope>
    <source>
        <strain evidence="7">ATCC 50983 / TXsc</strain>
    </source>
</reference>
<dbReference type="InParanoid" id="C5KQH6"/>
<dbReference type="PANTHER" id="PTHR48033:SF10">
    <property type="entry name" value="RNA-BINDING PROTEIN SQUID"/>
    <property type="match status" value="1"/>
</dbReference>
<name>C5KQH6_PERM5</name>
<keyword evidence="7" id="KW-1185">Reference proteome</keyword>
<dbReference type="AlphaFoldDB" id="C5KQH6"/>
<dbReference type="SMART" id="SM00360">
    <property type="entry name" value="RRM"/>
    <property type="match status" value="1"/>
</dbReference>
<evidence type="ECO:0000256" key="2">
    <source>
        <dbReference type="ARBA" id="ARBA00023242"/>
    </source>
</evidence>
<keyword evidence="3" id="KW-0694">RNA-binding</keyword>
<evidence type="ECO:0000313" key="7">
    <source>
        <dbReference type="Proteomes" id="UP000007800"/>
    </source>
</evidence>
<dbReference type="GO" id="GO:0003723">
    <property type="term" value="F:RNA binding"/>
    <property type="evidence" value="ECO:0007669"/>
    <property type="project" value="UniProtKB-UniRule"/>
</dbReference>
<proteinExistence type="predicted"/>
<dbReference type="Gene3D" id="3.30.70.330">
    <property type="match status" value="1"/>
</dbReference>
<dbReference type="EMBL" id="GG675406">
    <property type="protein sequence ID" value="EER13252.1"/>
    <property type="molecule type" value="Genomic_DNA"/>
</dbReference>
<dbReference type="InterPro" id="IPR012677">
    <property type="entry name" value="Nucleotide-bd_a/b_plait_sf"/>
</dbReference>
<dbReference type="SUPFAM" id="SSF54928">
    <property type="entry name" value="RNA-binding domain, RBD"/>
    <property type="match status" value="2"/>
</dbReference>
<accession>C5KQH6</accession>
<evidence type="ECO:0000313" key="6">
    <source>
        <dbReference type="EMBL" id="EER13252.1"/>
    </source>
</evidence>
<evidence type="ECO:0000256" key="4">
    <source>
        <dbReference type="SAM" id="MobiDB-lite"/>
    </source>
</evidence>
<feature type="region of interest" description="Disordered" evidence="4">
    <location>
        <begin position="194"/>
        <end position="225"/>
    </location>
</feature>
<dbReference type="PANTHER" id="PTHR48033">
    <property type="entry name" value="RNA-BINDING (RRM/RBD/RNP MOTIFS) FAMILY PROTEIN"/>
    <property type="match status" value="1"/>
</dbReference>
<organism evidence="7">
    <name type="scientific">Perkinsus marinus (strain ATCC 50983 / TXsc)</name>
    <dbReference type="NCBI Taxonomy" id="423536"/>
    <lineage>
        <taxon>Eukaryota</taxon>
        <taxon>Sar</taxon>
        <taxon>Alveolata</taxon>
        <taxon>Perkinsozoa</taxon>
        <taxon>Perkinsea</taxon>
        <taxon>Perkinsida</taxon>
        <taxon>Perkinsidae</taxon>
        <taxon>Perkinsus</taxon>
    </lineage>
</organism>
<dbReference type="OrthoDB" id="1875751at2759"/>
<dbReference type="Pfam" id="PF00076">
    <property type="entry name" value="RRM_1"/>
    <property type="match status" value="1"/>
</dbReference>
<dbReference type="GO" id="GO:0005654">
    <property type="term" value="C:nucleoplasm"/>
    <property type="evidence" value="ECO:0007669"/>
    <property type="project" value="TreeGrafter"/>
</dbReference>
<dbReference type="PROSITE" id="PS50102">
    <property type="entry name" value="RRM"/>
    <property type="match status" value="1"/>
</dbReference>
<comment type="subcellular location">
    <subcellularLocation>
        <location evidence="1">Nucleus</location>
    </subcellularLocation>
</comment>
<feature type="domain" description="RRM" evidence="5">
    <location>
        <begin position="403"/>
        <end position="481"/>
    </location>
</feature>
<dbReference type="InterPro" id="IPR000504">
    <property type="entry name" value="RRM_dom"/>
</dbReference>
<evidence type="ECO:0000259" key="5">
    <source>
        <dbReference type="PROSITE" id="PS50102"/>
    </source>
</evidence>
<dbReference type="Proteomes" id="UP000007800">
    <property type="component" value="Unassembled WGS sequence"/>
</dbReference>
<evidence type="ECO:0000256" key="3">
    <source>
        <dbReference type="PROSITE-ProRule" id="PRU00176"/>
    </source>
</evidence>
<sequence length="489" mass="54957">MSIKTCDPCVERLQRVSIQSPCTTPTCSEGCSRLPHLNPPKEERVLAPASALVSPRNAISGLCRSFGVRVRLRDTFLQFEDATQDSAEIIGRTDKCSGLIRAASDPDVRGLEHKRWFVPDGHRWTTKAEELSVEEKDKAGSSHHLFSTPIEMVFDSLTTEDLFEGDDYSPSEQTPTAMVDSSALNVYREREENYGKVSANGPREHGCGSRPVSVHEGGQKNKSGISLGAKDDVEMTTVMIRNFPRHLSQQDIIDTILLPRGLIPGEDFDFFYSPMNFRTLQNAGYCFVNFCHSAKAQRYVEFPNEHNLEWTVCWARVQGLSANWNHYKDSPVVQMPEEYRPKWFAEDGQLLDFCDVESADNGREGFSSQECPAPRFIPHQRDDNEPGSPDQLSGSEGELRWSHKVFVGGLDAKTKARDLLSYFSQFGDVIDCVVKSNTTTGSSRGFGFCTFISPEGYSNCLMRQSCHQIRGRNISVQPYSRKRGIRRHS</sequence>
<dbReference type="GO" id="GO:0000785">
    <property type="term" value="C:chromatin"/>
    <property type="evidence" value="ECO:0007669"/>
    <property type="project" value="TreeGrafter"/>
</dbReference>
<evidence type="ECO:0000256" key="1">
    <source>
        <dbReference type="ARBA" id="ARBA00004123"/>
    </source>
</evidence>